<dbReference type="Pfam" id="PF19335">
    <property type="entry name" value="HMBD"/>
    <property type="match status" value="1"/>
</dbReference>
<gene>
    <name evidence="14" type="ORF">NUH88_19580</name>
</gene>
<dbReference type="NCBIfam" id="TIGR01494">
    <property type="entry name" value="ATPase_P-type"/>
    <property type="match status" value="1"/>
</dbReference>
<dbReference type="FunFam" id="2.70.150.10:FF:000020">
    <property type="entry name" value="Copper-exporting P-type ATPase A"/>
    <property type="match status" value="1"/>
</dbReference>
<feature type="transmembrane region" description="Helical" evidence="11">
    <location>
        <begin position="710"/>
        <end position="732"/>
    </location>
</feature>
<dbReference type="Pfam" id="PF00122">
    <property type="entry name" value="E1-E2_ATPase"/>
    <property type="match status" value="1"/>
</dbReference>
<dbReference type="PANTHER" id="PTHR43520">
    <property type="entry name" value="ATP7, ISOFORM B"/>
    <property type="match status" value="1"/>
</dbReference>
<evidence type="ECO:0000313" key="14">
    <source>
        <dbReference type="EMBL" id="UUX49588.1"/>
    </source>
</evidence>
<protein>
    <submittedName>
        <fullName evidence="14">Copper-translocating P-type ATPase</fullName>
    </submittedName>
</protein>
<evidence type="ECO:0000256" key="2">
    <source>
        <dbReference type="ARBA" id="ARBA00006024"/>
    </source>
</evidence>
<evidence type="ECO:0000256" key="3">
    <source>
        <dbReference type="ARBA" id="ARBA00022475"/>
    </source>
</evidence>
<dbReference type="Gene3D" id="2.70.150.10">
    <property type="entry name" value="Calcium-transporting ATPase, cytoplasmic transduction domain A"/>
    <property type="match status" value="1"/>
</dbReference>
<keyword evidence="9 11" id="KW-1133">Transmembrane helix</keyword>
<dbReference type="CDD" id="cd02094">
    <property type="entry name" value="P-type_ATPase_Cu-like"/>
    <property type="match status" value="1"/>
</dbReference>
<evidence type="ECO:0000256" key="4">
    <source>
        <dbReference type="ARBA" id="ARBA00022692"/>
    </source>
</evidence>
<sequence>MSCHAHEKTESDNACCHGTPKPAEASSCCHAEPAPTAHSCCGGGHGAASSGKAVMTGKPEGAGAGYICPMCPSVWSLEPDSCPMCGMALEPEMITRDTPPNPEYLDMRRRFAIGLALTLPVFVLAMGEMVPGLKELVAGSWNPWVQAVLASPVVLWVGFPFFERGWSSLKSGHFNMFTLIALGTGAAYLYSLAGLLLPDLFPDGFRGEGGAVGLYFESAAVIITLVALGQVLELGAREKTSDALKALLGLAPLTARRLTADGGDEEIDIERIAVGDRLRIRPGERIPVDGRLQEGNGSVDESMLTGEPLPVEKAAGDALVGGTLNGNATLVMEAEKVGRDTMLARIVAMVADAQRSRAPVQKVADAVAGYFVPAVVLSAVVAFAVWALAGPEPALAHGVIAAVSVLIIACPCALGLATPMSIMVGAGRGAAAGILIRDAEAIEGFEKVDTLVVDKTGTLTEGRPELVDMVSAGPDSSEILRLAAAVESGSEHPLSAAVLRAAEAREVPFRPASDVSAEAGLGLKGAVDGLAVAAGSARFMEQLGIDVAPLADRADRLSGSGATLLYVARDGALAGLIGVRDRVKDGAKEAVADLKRDGIRVVMASGDNPKAAEAIGRELGIDEVRGGLMPADKADLVAELKRKGRIVAMAGDGINDAPALALADIGIAMGNGTDIAKESAAVTLVKGDVRGLVKARHLSRATMANIRQNLFFAFVYNALGVPVAAGVLYPLLGLTLSPMLAAAAMSLSSVSVISNALRLRSAKL</sequence>
<keyword evidence="10 11" id="KW-0472">Membrane</keyword>
<evidence type="ECO:0000256" key="6">
    <source>
        <dbReference type="ARBA" id="ARBA00022741"/>
    </source>
</evidence>
<organism evidence="14 15">
    <name type="scientific">Nisaea acidiphila</name>
    <dbReference type="NCBI Taxonomy" id="1862145"/>
    <lineage>
        <taxon>Bacteria</taxon>
        <taxon>Pseudomonadati</taxon>
        <taxon>Pseudomonadota</taxon>
        <taxon>Alphaproteobacteria</taxon>
        <taxon>Rhodospirillales</taxon>
        <taxon>Thalassobaculaceae</taxon>
        <taxon>Nisaea</taxon>
    </lineage>
</organism>
<dbReference type="AlphaFoldDB" id="A0A9J7ATD3"/>
<dbReference type="InterPro" id="IPR044492">
    <property type="entry name" value="P_typ_ATPase_HD_dom"/>
</dbReference>
<feature type="transmembrane region" description="Helical" evidence="11">
    <location>
        <begin position="395"/>
        <end position="418"/>
    </location>
</feature>
<dbReference type="InterPro" id="IPR023214">
    <property type="entry name" value="HAD_sf"/>
</dbReference>
<dbReference type="InterPro" id="IPR036412">
    <property type="entry name" value="HAD-like_sf"/>
</dbReference>
<dbReference type="Pfam" id="PF00702">
    <property type="entry name" value="Hydrolase"/>
    <property type="match status" value="1"/>
</dbReference>
<dbReference type="PRINTS" id="PR00119">
    <property type="entry name" value="CATATPASE"/>
</dbReference>
<dbReference type="SFLD" id="SFLDS00003">
    <property type="entry name" value="Haloacid_Dehalogenase"/>
    <property type="match status" value="1"/>
</dbReference>
<dbReference type="PANTHER" id="PTHR43520:SF8">
    <property type="entry name" value="P-TYPE CU(+) TRANSPORTER"/>
    <property type="match status" value="1"/>
</dbReference>
<dbReference type="GO" id="GO:0005524">
    <property type="term" value="F:ATP binding"/>
    <property type="evidence" value="ECO:0007669"/>
    <property type="project" value="UniProtKB-UniRule"/>
</dbReference>
<dbReference type="PRINTS" id="PR00943">
    <property type="entry name" value="CUATPASE"/>
</dbReference>
<keyword evidence="4 11" id="KW-0812">Transmembrane</keyword>
<evidence type="ECO:0000256" key="9">
    <source>
        <dbReference type="ARBA" id="ARBA00022989"/>
    </source>
</evidence>
<dbReference type="SUPFAM" id="SSF81665">
    <property type="entry name" value="Calcium ATPase, transmembrane domain M"/>
    <property type="match status" value="1"/>
</dbReference>
<evidence type="ECO:0000256" key="1">
    <source>
        <dbReference type="ARBA" id="ARBA00004651"/>
    </source>
</evidence>
<feature type="transmembrane region" description="Helical" evidence="11">
    <location>
        <begin position="213"/>
        <end position="232"/>
    </location>
</feature>
<dbReference type="InterPro" id="IPR018303">
    <property type="entry name" value="ATPase_P-typ_P_site"/>
</dbReference>
<evidence type="ECO:0000256" key="5">
    <source>
        <dbReference type="ARBA" id="ARBA00022723"/>
    </source>
</evidence>
<dbReference type="RefSeq" id="WP_257768344.1">
    <property type="nucleotide sequence ID" value="NZ_CP102480.1"/>
</dbReference>
<dbReference type="GO" id="GO:0043682">
    <property type="term" value="F:P-type divalent copper transporter activity"/>
    <property type="evidence" value="ECO:0007669"/>
    <property type="project" value="TreeGrafter"/>
</dbReference>
<dbReference type="GO" id="GO:0016887">
    <property type="term" value="F:ATP hydrolysis activity"/>
    <property type="evidence" value="ECO:0007669"/>
    <property type="project" value="InterPro"/>
</dbReference>
<dbReference type="GO" id="GO:0005886">
    <property type="term" value="C:plasma membrane"/>
    <property type="evidence" value="ECO:0007669"/>
    <property type="project" value="UniProtKB-SubCell"/>
</dbReference>
<dbReference type="KEGG" id="naci:NUH88_19580"/>
<keyword evidence="7 11" id="KW-0067">ATP-binding</keyword>
<feature type="transmembrane region" description="Helical" evidence="11">
    <location>
        <begin position="367"/>
        <end position="389"/>
    </location>
</feature>
<evidence type="ECO:0000259" key="13">
    <source>
        <dbReference type="Pfam" id="PF19335"/>
    </source>
</evidence>
<keyword evidence="6 11" id="KW-0547">Nucleotide-binding</keyword>
<dbReference type="GO" id="GO:0005507">
    <property type="term" value="F:copper ion binding"/>
    <property type="evidence" value="ECO:0007669"/>
    <property type="project" value="TreeGrafter"/>
</dbReference>
<dbReference type="InterPro" id="IPR045800">
    <property type="entry name" value="HMBD"/>
</dbReference>
<name>A0A9J7ATD3_9PROT</name>
<dbReference type="GO" id="GO:0060003">
    <property type="term" value="P:copper ion export"/>
    <property type="evidence" value="ECO:0007669"/>
    <property type="project" value="UniProtKB-ARBA"/>
</dbReference>
<evidence type="ECO:0000256" key="10">
    <source>
        <dbReference type="ARBA" id="ARBA00023136"/>
    </source>
</evidence>
<dbReference type="InterPro" id="IPR059000">
    <property type="entry name" value="ATPase_P-type_domA"/>
</dbReference>
<dbReference type="InterPro" id="IPR023298">
    <property type="entry name" value="ATPase_P-typ_TM_dom_sf"/>
</dbReference>
<accession>A0A9J7ATD3</accession>
<evidence type="ECO:0000313" key="15">
    <source>
        <dbReference type="Proteomes" id="UP001060336"/>
    </source>
</evidence>
<evidence type="ECO:0000256" key="8">
    <source>
        <dbReference type="ARBA" id="ARBA00022967"/>
    </source>
</evidence>
<keyword evidence="3 11" id="KW-1003">Cell membrane</keyword>
<dbReference type="Gene3D" id="3.40.1110.10">
    <property type="entry name" value="Calcium-transporting ATPase, cytoplasmic domain N"/>
    <property type="match status" value="1"/>
</dbReference>
<feature type="transmembrane region" description="Helical" evidence="11">
    <location>
        <begin position="174"/>
        <end position="193"/>
    </location>
</feature>
<feature type="domain" description="Heavy metal binding" evidence="13">
    <location>
        <begin position="66"/>
        <end position="91"/>
    </location>
</feature>
<dbReference type="EMBL" id="CP102480">
    <property type="protein sequence ID" value="UUX49588.1"/>
    <property type="molecule type" value="Genomic_DNA"/>
</dbReference>
<dbReference type="InterPro" id="IPR008250">
    <property type="entry name" value="ATPase_P-typ_transduc_dom_A_sf"/>
</dbReference>
<evidence type="ECO:0000256" key="7">
    <source>
        <dbReference type="ARBA" id="ARBA00022840"/>
    </source>
</evidence>
<keyword evidence="5 11" id="KW-0479">Metal-binding</keyword>
<dbReference type="InterPro" id="IPR023299">
    <property type="entry name" value="ATPase_P-typ_cyto_dom_N"/>
</dbReference>
<proteinExistence type="inferred from homology"/>
<comment type="similarity">
    <text evidence="2 11">Belongs to the cation transport ATPase (P-type) (TC 3.A.3) family. Type IB subfamily.</text>
</comment>
<feature type="domain" description="P-type ATPase A" evidence="12">
    <location>
        <begin position="250"/>
        <end position="350"/>
    </location>
</feature>
<dbReference type="InterPro" id="IPR001757">
    <property type="entry name" value="P_typ_ATPase"/>
</dbReference>
<feature type="transmembrane region" description="Helical" evidence="11">
    <location>
        <begin position="144"/>
        <end position="162"/>
    </location>
</feature>
<dbReference type="SFLD" id="SFLDG00002">
    <property type="entry name" value="C1.7:_P-type_atpase_like"/>
    <property type="match status" value="1"/>
</dbReference>
<reference evidence="14" key="1">
    <citation type="submission" date="2022-08" db="EMBL/GenBank/DDBJ databases">
        <title>Nisaea acidiphila sp. nov., isolated from a marine algal debris and emended description of the genus Nisaea Urios et al. 2008.</title>
        <authorList>
            <person name="Kwon K."/>
        </authorList>
    </citation>
    <scope>NUCLEOTIDE SEQUENCE</scope>
    <source>
        <strain evidence="14">MEBiC11861</strain>
    </source>
</reference>
<dbReference type="SUPFAM" id="SSF56784">
    <property type="entry name" value="HAD-like"/>
    <property type="match status" value="1"/>
</dbReference>
<dbReference type="SFLD" id="SFLDF00027">
    <property type="entry name" value="p-type_atpase"/>
    <property type="match status" value="1"/>
</dbReference>
<keyword evidence="15" id="KW-1185">Reference proteome</keyword>
<dbReference type="SUPFAM" id="SSF81653">
    <property type="entry name" value="Calcium ATPase, transduction domain A"/>
    <property type="match status" value="1"/>
</dbReference>
<feature type="transmembrane region" description="Helical" evidence="11">
    <location>
        <begin position="111"/>
        <end position="132"/>
    </location>
</feature>
<dbReference type="GO" id="GO:0055070">
    <property type="term" value="P:copper ion homeostasis"/>
    <property type="evidence" value="ECO:0007669"/>
    <property type="project" value="TreeGrafter"/>
</dbReference>
<comment type="subcellular location">
    <subcellularLocation>
        <location evidence="1">Cell membrane</location>
        <topology evidence="1">Multi-pass membrane protein</topology>
    </subcellularLocation>
</comment>
<dbReference type="NCBIfam" id="TIGR01511">
    <property type="entry name" value="ATPase-IB1_Cu"/>
    <property type="match status" value="1"/>
</dbReference>
<dbReference type="Proteomes" id="UP001060336">
    <property type="component" value="Chromosome"/>
</dbReference>
<dbReference type="PROSITE" id="PS00154">
    <property type="entry name" value="ATPASE_E1_E2"/>
    <property type="match status" value="1"/>
</dbReference>
<dbReference type="NCBIfam" id="TIGR01525">
    <property type="entry name" value="ATPase-IB_hvy"/>
    <property type="match status" value="1"/>
</dbReference>
<dbReference type="Gene3D" id="3.40.50.1000">
    <property type="entry name" value="HAD superfamily/HAD-like"/>
    <property type="match status" value="1"/>
</dbReference>
<dbReference type="InterPro" id="IPR027256">
    <property type="entry name" value="P-typ_ATPase_IB"/>
</dbReference>
<evidence type="ECO:0000256" key="11">
    <source>
        <dbReference type="RuleBase" id="RU362081"/>
    </source>
</evidence>
<feature type="transmembrane region" description="Helical" evidence="11">
    <location>
        <begin position="738"/>
        <end position="757"/>
    </location>
</feature>
<keyword evidence="8" id="KW-1278">Translocase</keyword>
<evidence type="ECO:0000259" key="12">
    <source>
        <dbReference type="Pfam" id="PF00122"/>
    </source>
</evidence>